<dbReference type="InterPro" id="IPR012677">
    <property type="entry name" value="Nucleotide-bd_a/b_plait_sf"/>
</dbReference>
<feature type="domain" description="RRM" evidence="4">
    <location>
        <begin position="240"/>
        <end position="329"/>
    </location>
</feature>
<dbReference type="Proteomes" id="UP000030755">
    <property type="component" value="Unassembled WGS sequence"/>
</dbReference>
<proteinExistence type="predicted"/>
<evidence type="ECO:0000313" key="5">
    <source>
        <dbReference type="EMBL" id="EPZ33308.1"/>
    </source>
</evidence>
<organism evidence="5 6">
    <name type="scientific">Rozella allomycis (strain CSF55)</name>
    <dbReference type="NCBI Taxonomy" id="988480"/>
    <lineage>
        <taxon>Eukaryota</taxon>
        <taxon>Fungi</taxon>
        <taxon>Fungi incertae sedis</taxon>
        <taxon>Cryptomycota</taxon>
        <taxon>Cryptomycota incertae sedis</taxon>
        <taxon>Rozella</taxon>
    </lineage>
</organism>
<evidence type="ECO:0000313" key="6">
    <source>
        <dbReference type="Proteomes" id="UP000030755"/>
    </source>
</evidence>
<keyword evidence="1" id="KW-0677">Repeat</keyword>
<dbReference type="Pfam" id="PF00076">
    <property type="entry name" value="RRM_1"/>
    <property type="match status" value="2"/>
</dbReference>
<dbReference type="SMART" id="SM00360">
    <property type="entry name" value="RRM"/>
    <property type="match status" value="2"/>
</dbReference>
<protein>
    <recommendedName>
        <fullName evidence="4">RRM domain-containing protein</fullName>
    </recommendedName>
</protein>
<dbReference type="OrthoDB" id="410044at2759"/>
<dbReference type="InterPro" id="IPR035979">
    <property type="entry name" value="RBD_domain_sf"/>
</dbReference>
<accession>A0A075ASR9</accession>
<dbReference type="InterPro" id="IPR000504">
    <property type="entry name" value="RRM_dom"/>
</dbReference>
<evidence type="ECO:0000256" key="3">
    <source>
        <dbReference type="PROSITE-ProRule" id="PRU00176"/>
    </source>
</evidence>
<keyword evidence="2 3" id="KW-0694">RNA-binding</keyword>
<dbReference type="SUPFAM" id="SSF54928">
    <property type="entry name" value="RNA-binding domain, RBD"/>
    <property type="match status" value="2"/>
</dbReference>
<reference evidence="5 6" key="1">
    <citation type="journal article" date="2013" name="Curr. Biol.">
        <title>Shared signatures of parasitism and phylogenomics unite Cryptomycota and microsporidia.</title>
        <authorList>
            <person name="James T.Y."/>
            <person name="Pelin A."/>
            <person name="Bonen L."/>
            <person name="Ahrendt S."/>
            <person name="Sain D."/>
            <person name="Corradi N."/>
            <person name="Stajich J.E."/>
        </authorList>
    </citation>
    <scope>NUCLEOTIDE SEQUENCE [LARGE SCALE GENOMIC DNA]</scope>
    <source>
        <strain evidence="5 6">CSF55</strain>
    </source>
</reference>
<name>A0A075ASR9_ROZAC</name>
<dbReference type="HOGENOM" id="CLU_845083_0_0_1"/>
<dbReference type="Gene3D" id="3.30.70.330">
    <property type="match status" value="2"/>
</dbReference>
<dbReference type="GO" id="GO:0003723">
    <property type="term" value="F:RNA binding"/>
    <property type="evidence" value="ECO:0007669"/>
    <property type="project" value="UniProtKB-UniRule"/>
</dbReference>
<feature type="domain" description="RRM" evidence="4">
    <location>
        <begin position="24"/>
        <end position="106"/>
    </location>
</feature>
<sequence length="329" mass="38569">MDKNLKDMAPYTTENEDSMAHPDACLFIANLPQKLSNEELSERLNELFQGFGVLSIKASRDKRGRPFGFLQFQSFDQDVEDAYQASIYGSGMEMENRRLRVEKARCVRTLLVLNSSMSAESFKNYARSFGKIEFCQSIWTLPHHVSGIQEPVQITCVQYRNRNEAIIAFRTFKTNNQDWEIQWVPNHFVKDPSSWIKQDLFRKIDIQRRGRSKNYLATKRIDTEIFFEENLEDAYKTLPNQVFIGRLNPDLVNEQNIRDKFGLYGEIEQIEIINRKKQFGMPLDAFSFVTYKNNEAAQNAVENEVISFVFELRMEKYGWDRQSNVLLQD</sequence>
<evidence type="ECO:0000256" key="1">
    <source>
        <dbReference type="ARBA" id="ARBA00022737"/>
    </source>
</evidence>
<dbReference type="EMBL" id="KE561067">
    <property type="protein sequence ID" value="EPZ33308.1"/>
    <property type="molecule type" value="Genomic_DNA"/>
</dbReference>
<dbReference type="AlphaFoldDB" id="A0A075ASR9"/>
<keyword evidence="6" id="KW-1185">Reference proteome</keyword>
<dbReference type="STRING" id="988480.A0A075ASR9"/>
<dbReference type="PROSITE" id="PS50102">
    <property type="entry name" value="RRM"/>
    <property type="match status" value="2"/>
</dbReference>
<dbReference type="OMA" id="FVEWAAY"/>
<gene>
    <name evidence="5" type="ORF">O9G_001720</name>
</gene>
<dbReference type="PANTHER" id="PTHR24012">
    <property type="entry name" value="RNA BINDING PROTEIN"/>
    <property type="match status" value="1"/>
</dbReference>
<evidence type="ECO:0000256" key="2">
    <source>
        <dbReference type="ARBA" id="ARBA00022884"/>
    </source>
</evidence>
<evidence type="ECO:0000259" key="4">
    <source>
        <dbReference type="PROSITE" id="PS50102"/>
    </source>
</evidence>